<gene>
    <name evidence="2" type="ORF">GCM10023186_17260</name>
</gene>
<protein>
    <submittedName>
        <fullName evidence="2">Uncharacterized protein</fullName>
    </submittedName>
</protein>
<dbReference type="EMBL" id="BAABHA010000003">
    <property type="protein sequence ID" value="GAA4379650.1"/>
    <property type="molecule type" value="Genomic_DNA"/>
</dbReference>
<dbReference type="Proteomes" id="UP001500454">
    <property type="component" value="Unassembled WGS sequence"/>
</dbReference>
<feature type="region of interest" description="Disordered" evidence="1">
    <location>
        <begin position="152"/>
        <end position="214"/>
    </location>
</feature>
<evidence type="ECO:0000313" key="2">
    <source>
        <dbReference type="EMBL" id="GAA4379650.1"/>
    </source>
</evidence>
<proteinExistence type="predicted"/>
<name>A0ABP8IY94_9BACT</name>
<reference evidence="3" key="1">
    <citation type="journal article" date="2019" name="Int. J. Syst. Evol. Microbiol.">
        <title>The Global Catalogue of Microorganisms (GCM) 10K type strain sequencing project: providing services to taxonomists for standard genome sequencing and annotation.</title>
        <authorList>
            <consortium name="The Broad Institute Genomics Platform"/>
            <consortium name="The Broad Institute Genome Sequencing Center for Infectious Disease"/>
            <person name="Wu L."/>
            <person name="Ma J."/>
        </authorList>
    </citation>
    <scope>NUCLEOTIDE SEQUENCE [LARGE SCALE GENOMIC DNA]</scope>
    <source>
        <strain evidence="3">JCM 17924</strain>
    </source>
</reference>
<sequence>MSMETQELAQAVRLFDTLDKWEAFIALSRQTENLMRVMTRTVVARAHAYFHQEHTVPGWSFKQEGTDRMAMIWYLTAFGDRSVCLVLAWGGEFVLEVRSNEAYAIAEATRLLQNTECSRLMDCFERIDVWWEGRFMGREKFNFSFGSVSDGQYEPLHRQRPTRKDSDTGQTQKIPGHGHPPATRLPNFREKSPRSASKEFPGHYGQSAMAGAPW</sequence>
<evidence type="ECO:0000313" key="3">
    <source>
        <dbReference type="Proteomes" id="UP001500454"/>
    </source>
</evidence>
<keyword evidence="3" id="KW-1185">Reference proteome</keyword>
<organism evidence="2 3">
    <name type="scientific">Hymenobacter koreensis</name>
    <dbReference type="NCBI Taxonomy" id="1084523"/>
    <lineage>
        <taxon>Bacteria</taxon>
        <taxon>Pseudomonadati</taxon>
        <taxon>Bacteroidota</taxon>
        <taxon>Cytophagia</taxon>
        <taxon>Cytophagales</taxon>
        <taxon>Hymenobacteraceae</taxon>
        <taxon>Hymenobacter</taxon>
    </lineage>
</organism>
<evidence type="ECO:0000256" key="1">
    <source>
        <dbReference type="SAM" id="MobiDB-lite"/>
    </source>
</evidence>
<accession>A0ABP8IY94</accession>
<comment type="caution">
    <text evidence="2">The sequence shown here is derived from an EMBL/GenBank/DDBJ whole genome shotgun (WGS) entry which is preliminary data.</text>
</comment>
<feature type="compositionally biased region" description="Basic and acidic residues" evidence="1">
    <location>
        <begin position="187"/>
        <end position="201"/>
    </location>
</feature>